<dbReference type="Proteomes" id="UP000812287">
    <property type="component" value="Unassembled WGS sequence"/>
</dbReference>
<dbReference type="GeneID" id="66109037"/>
<dbReference type="InterPro" id="IPR036259">
    <property type="entry name" value="MFS_trans_sf"/>
</dbReference>
<accession>A0A9P7VNC8</accession>
<dbReference type="RefSeq" id="XP_043037404.1">
    <property type="nucleotide sequence ID" value="XM_043186740.1"/>
</dbReference>
<sequence length="69" mass="8287">MWDFRFLRNFLVPRRLLFLFLVPETKGVSLEELEELFGDTTNHALEDFRRLEDIHQRLGLSTEPIDEKP</sequence>
<evidence type="ECO:0000313" key="3">
    <source>
        <dbReference type="Proteomes" id="UP000812287"/>
    </source>
</evidence>
<dbReference type="EMBL" id="MU250542">
    <property type="protein sequence ID" value="KAG7443904.1"/>
    <property type="molecule type" value="Genomic_DNA"/>
</dbReference>
<feature type="chain" id="PRO_5040503078" evidence="1">
    <location>
        <begin position="28"/>
        <end position="69"/>
    </location>
</feature>
<gene>
    <name evidence="2" type="ORF">BT62DRAFT_934484</name>
</gene>
<name>A0A9P7VNC8_9AGAR</name>
<comment type="caution">
    <text evidence="2">The sequence shown here is derived from an EMBL/GenBank/DDBJ whole genome shotgun (WGS) entry which is preliminary data.</text>
</comment>
<keyword evidence="3" id="KW-1185">Reference proteome</keyword>
<protein>
    <submittedName>
        <fullName evidence="2">Uncharacterized protein</fullName>
    </submittedName>
</protein>
<dbReference type="Gene3D" id="1.20.1250.20">
    <property type="entry name" value="MFS general substrate transporter like domains"/>
    <property type="match status" value="1"/>
</dbReference>
<dbReference type="OrthoDB" id="8120565at2759"/>
<keyword evidence="1" id="KW-0732">Signal</keyword>
<proteinExistence type="predicted"/>
<evidence type="ECO:0000256" key="1">
    <source>
        <dbReference type="SAM" id="SignalP"/>
    </source>
</evidence>
<dbReference type="AlphaFoldDB" id="A0A9P7VNC8"/>
<organism evidence="2 3">
    <name type="scientific">Guyanagaster necrorhizus</name>
    <dbReference type="NCBI Taxonomy" id="856835"/>
    <lineage>
        <taxon>Eukaryota</taxon>
        <taxon>Fungi</taxon>
        <taxon>Dikarya</taxon>
        <taxon>Basidiomycota</taxon>
        <taxon>Agaricomycotina</taxon>
        <taxon>Agaricomycetes</taxon>
        <taxon>Agaricomycetidae</taxon>
        <taxon>Agaricales</taxon>
        <taxon>Marasmiineae</taxon>
        <taxon>Physalacriaceae</taxon>
        <taxon>Guyanagaster</taxon>
    </lineage>
</organism>
<feature type="signal peptide" evidence="1">
    <location>
        <begin position="1"/>
        <end position="27"/>
    </location>
</feature>
<evidence type="ECO:0000313" key="2">
    <source>
        <dbReference type="EMBL" id="KAG7443904.1"/>
    </source>
</evidence>
<reference evidence="2" key="1">
    <citation type="submission" date="2020-11" db="EMBL/GenBank/DDBJ databases">
        <title>Adaptations for nitrogen fixation in a non-lichenized fungal sporocarp promotes dispersal by wood-feeding termites.</title>
        <authorList>
            <consortium name="DOE Joint Genome Institute"/>
            <person name="Koch R.A."/>
            <person name="Yoon G."/>
            <person name="Arayal U."/>
            <person name="Lail K."/>
            <person name="Amirebrahimi M."/>
            <person name="Labutti K."/>
            <person name="Lipzen A."/>
            <person name="Riley R."/>
            <person name="Barry K."/>
            <person name="Henrissat B."/>
            <person name="Grigoriev I.V."/>
            <person name="Herr J.R."/>
            <person name="Aime M.C."/>
        </authorList>
    </citation>
    <scope>NUCLEOTIDE SEQUENCE</scope>
    <source>
        <strain evidence="2">MCA 3950</strain>
    </source>
</reference>